<gene>
    <name evidence="4" type="ORF">QB898_09865</name>
</gene>
<dbReference type="Gene3D" id="3.30.565.10">
    <property type="entry name" value="Histidine kinase-like ATPase, C-terminal domain"/>
    <property type="match status" value="1"/>
</dbReference>
<comment type="caution">
    <text evidence="4">The sequence shown here is derived from an EMBL/GenBank/DDBJ whole genome shotgun (WGS) entry which is preliminary data.</text>
</comment>
<dbReference type="PANTHER" id="PTHR43065:SF42">
    <property type="entry name" value="TWO-COMPONENT SENSOR PPRA"/>
    <property type="match status" value="1"/>
</dbReference>
<dbReference type="EC" id="2.7.13.3" evidence="2"/>
<comment type="catalytic activity">
    <reaction evidence="1">
        <text>ATP + protein L-histidine = ADP + protein N-phospho-L-histidine.</text>
        <dbReference type="EC" id="2.7.13.3"/>
    </reaction>
</comment>
<dbReference type="Proteomes" id="UP001237156">
    <property type="component" value="Unassembled WGS sequence"/>
</dbReference>
<evidence type="ECO:0000259" key="3">
    <source>
        <dbReference type="PROSITE" id="PS50109"/>
    </source>
</evidence>
<evidence type="ECO:0000313" key="4">
    <source>
        <dbReference type="EMBL" id="MDG9700008.1"/>
    </source>
</evidence>
<dbReference type="Gene3D" id="1.10.287.130">
    <property type="match status" value="1"/>
</dbReference>
<dbReference type="RefSeq" id="WP_279524812.1">
    <property type="nucleotide sequence ID" value="NZ_JARVII010000021.1"/>
</dbReference>
<dbReference type="InterPro" id="IPR036890">
    <property type="entry name" value="HATPase_C_sf"/>
</dbReference>
<dbReference type="PANTHER" id="PTHR43065">
    <property type="entry name" value="SENSOR HISTIDINE KINASE"/>
    <property type="match status" value="1"/>
</dbReference>
<feature type="domain" description="Histidine kinase" evidence="3">
    <location>
        <begin position="177"/>
        <end position="400"/>
    </location>
</feature>
<accession>A0AAW6RNS5</accession>
<proteinExistence type="predicted"/>
<evidence type="ECO:0000313" key="5">
    <source>
        <dbReference type="Proteomes" id="UP001237156"/>
    </source>
</evidence>
<dbReference type="Pfam" id="PF02518">
    <property type="entry name" value="HATPase_c"/>
    <property type="match status" value="1"/>
</dbReference>
<evidence type="ECO:0000256" key="2">
    <source>
        <dbReference type="ARBA" id="ARBA00012438"/>
    </source>
</evidence>
<keyword evidence="4" id="KW-0418">Kinase</keyword>
<dbReference type="InterPro" id="IPR005467">
    <property type="entry name" value="His_kinase_dom"/>
</dbReference>
<dbReference type="SUPFAM" id="SSF47384">
    <property type="entry name" value="Homodimeric domain of signal transducing histidine kinase"/>
    <property type="match status" value="1"/>
</dbReference>
<dbReference type="GO" id="GO:0000155">
    <property type="term" value="F:phosphorelay sensor kinase activity"/>
    <property type="evidence" value="ECO:0007669"/>
    <property type="project" value="InterPro"/>
</dbReference>
<dbReference type="SMART" id="SM00387">
    <property type="entry name" value="HATPase_c"/>
    <property type="match status" value="1"/>
</dbReference>
<organism evidence="4 5">
    <name type="scientific">Ottowia cancrivicina</name>
    <dbReference type="NCBI Taxonomy" id="3040346"/>
    <lineage>
        <taxon>Bacteria</taxon>
        <taxon>Pseudomonadati</taxon>
        <taxon>Pseudomonadota</taxon>
        <taxon>Betaproteobacteria</taxon>
        <taxon>Burkholderiales</taxon>
        <taxon>Comamonadaceae</taxon>
        <taxon>Ottowia</taxon>
    </lineage>
</organism>
<dbReference type="InterPro" id="IPR036097">
    <property type="entry name" value="HisK_dim/P_sf"/>
</dbReference>
<evidence type="ECO:0000256" key="1">
    <source>
        <dbReference type="ARBA" id="ARBA00000085"/>
    </source>
</evidence>
<dbReference type="PROSITE" id="PS50109">
    <property type="entry name" value="HIS_KIN"/>
    <property type="match status" value="1"/>
</dbReference>
<dbReference type="AlphaFoldDB" id="A0AAW6RNS5"/>
<sequence>MTLSATRPATPAQAARLGQQAWLVFEDEAVALFTGDPARLQWCSPLFTDWLALSRKDRRQTLNDVLAQLHGAPADSEQALAAGGWQGTVALLLPTEHQGEKGCAAVLPSSSPRWLASLRPLPSHAGGAALRLTKLTSETADLSVVESSDSATRRHLEDRERLLFTSRNVAVGEMATTLAHELNQPLGAVTNVLRGLKARMAAVAVQPSNAALLSMLEQGVQLALDQMQYASSIISRVREFTQSRQPRNEPVNLHTLLDGSLTLLDWELKRYAIELRIQLHHQNAQVQGDGVMLQQVLVNLLRNAIDAMQETPAGQRRLQISSRMDESAGNVEIAIADTGCGMGDEAAARLFMPFASTKPTGLGIGLNICRSLIELHHGRLWFSRNVEGGCTFHVALPLSRTEDEASAPTAL</sequence>
<dbReference type="EMBL" id="JARVII010000021">
    <property type="protein sequence ID" value="MDG9700008.1"/>
    <property type="molecule type" value="Genomic_DNA"/>
</dbReference>
<dbReference type="InterPro" id="IPR003594">
    <property type="entry name" value="HATPase_dom"/>
</dbReference>
<name>A0AAW6RNS5_9BURK</name>
<dbReference type="SUPFAM" id="SSF55874">
    <property type="entry name" value="ATPase domain of HSP90 chaperone/DNA topoisomerase II/histidine kinase"/>
    <property type="match status" value="1"/>
</dbReference>
<keyword evidence="4" id="KW-0808">Transferase</keyword>
<dbReference type="InterPro" id="IPR004358">
    <property type="entry name" value="Sig_transdc_His_kin-like_C"/>
</dbReference>
<protein>
    <recommendedName>
        <fullName evidence="2">histidine kinase</fullName>
        <ecNumber evidence="2">2.7.13.3</ecNumber>
    </recommendedName>
</protein>
<keyword evidence="5" id="KW-1185">Reference proteome</keyword>
<reference evidence="4 5" key="1">
    <citation type="submission" date="2023-04" db="EMBL/GenBank/DDBJ databases">
        <title>Ottowia paracancer sp. nov., isolated from human stomach.</title>
        <authorList>
            <person name="Song Y."/>
        </authorList>
    </citation>
    <scope>NUCLEOTIDE SEQUENCE [LARGE SCALE GENOMIC DNA]</scope>
    <source>
        <strain evidence="4 5">10c7w1</strain>
    </source>
</reference>
<dbReference type="PRINTS" id="PR00344">
    <property type="entry name" value="BCTRLSENSOR"/>
</dbReference>